<dbReference type="Proteomes" id="UP001295684">
    <property type="component" value="Unassembled WGS sequence"/>
</dbReference>
<feature type="compositionally biased region" description="Polar residues" evidence="1">
    <location>
        <begin position="7"/>
        <end position="21"/>
    </location>
</feature>
<gene>
    <name evidence="2" type="ORF">ECRASSUSDP1_LOCUS146</name>
</gene>
<keyword evidence="3" id="KW-1185">Reference proteome</keyword>
<feature type="compositionally biased region" description="Basic and acidic residues" evidence="1">
    <location>
        <begin position="44"/>
        <end position="63"/>
    </location>
</feature>
<feature type="region of interest" description="Disordered" evidence="1">
    <location>
        <begin position="116"/>
        <end position="141"/>
    </location>
</feature>
<reference evidence="2" key="1">
    <citation type="submission" date="2023-07" db="EMBL/GenBank/DDBJ databases">
        <authorList>
            <consortium name="AG Swart"/>
            <person name="Singh M."/>
            <person name="Singh A."/>
            <person name="Seah K."/>
            <person name="Emmerich C."/>
        </authorList>
    </citation>
    <scope>NUCLEOTIDE SEQUENCE</scope>
    <source>
        <strain evidence="2">DP1</strain>
    </source>
</reference>
<organism evidence="2 3">
    <name type="scientific">Euplotes crassus</name>
    <dbReference type="NCBI Taxonomy" id="5936"/>
    <lineage>
        <taxon>Eukaryota</taxon>
        <taxon>Sar</taxon>
        <taxon>Alveolata</taxon>
        <taxon>Ciliophora</taxon>
        <taxon>Intramacronucleata</taxon>
        <taxon>Spirotrichea</taxon>
        <taxon>Hypotrichia</taxon>
        <taxon>Euplotida</taxon>
        <taxon>Euplotidae</taxon>
        <taxon>Moneuplotes</taxon>
    </lineage>
</organism>
<accession>A0AAD1TZB9</accession>
<feature type="compositionally biased region" description="Polar residues" evidence="1">
    <location>
        <begin position="64"/>
        <end position="78"/>
    </location>
</feature>
<feature type="region of interest" description="Disordered" evidence="1">
    <location>
        <begin position="44"/>
        <end position="78"/>
    </location>
</feature>
<dbReference type="EMBL" id="CAMPGE010000139">
    <property type="protein sequence ID" value="CAI2358863.1"/>
    <property type="molecule type" value="Genomic_DNA"/>
</dbReference>
<protein>
    <submittedName>
        <fullName evidence="2">Uncharacterized protein</fullName>
    </submittedName>
</protein>
<feature type="region of interest" description="Disordered" evidence="1">
    <location>
        <begin position="1"/>
        <end position="22"/>
    </location>
</feature>
<evidence type="ECO:0000313" key="2">
    <source>
        <dbReference type="EMBL" id="CAI2358863.1"/>
    </source>
</evidence>
<feature type="compositionally biased region" description="Polar residues" evidence="1">
    <location>
        <begin position="116"/>
        <end position="137"/>
    </location>
</feature>
<evidence type="ECO:0000256" key="1">
    <source>
        <dbReference type="SAM" id="MobiDB-lite"/>
    </source>
</evidence>
<sequence length="464" mass="53344">MRGDLSAETSSDITQKQSNEGWSIPEIARNFYEFPNYLKKSFEESHDEASVHMGQIEEDKEGSSDPSSMTGTSEDTYISLQEPVKERTRCWDTNPWKLKASKAKFDAICSSAGNNQSTQLIKPPNQNESVPSNTTCQKADGKSRKVNPFGVYVDADCTRLKESVSESSFDIPDQDELKEENSVNPFTKKYESTISSNKFRPSRAGMYYSTIWEKSKCIMKELNVQQKYVDIQRNAYPDFGGNVEEEIYIESPHGFELCRDTGCVNYKNCFLRFPYGNKIMTLSEKLKDLCIFLSQTFPRRVKSCDIYFPESECAPPNHILPQILKINSAVEKEISFSVYRFNERHFKRSLAAFRHIENIEFNSCTLLVPRVPDLSLALKGSKIKELKFCHSVVSSSDDEFTNPGELENLIKGFTTSPDLMQSLQQLKFQDWEIEEELPENFEESFTKKFENSFGKRIEITFPRY</sequence>
<evidence type="ECO:0000313" key="3">
    <source>
        <dbReference type="Proteomes" id="UP001295684"/>
    </source>
</evidence>
<name>A0AAD1TZB9_EUPCR</name>
<comment type="caution">
    <text evidence="2">The sequence shown here is derived from an EMBL/GenBank/DDBJ whole genome shotgun (WGS) entry which is preliminary data.</text>
</comment>
<proteinExistence type="predicted"/>
<dbReference type="AlphaFoldDB" id="A0AAD1TZB9"/>